<accession>A0AAQ3KSL5</accession>
<proteinExistence type="predicted"/>
<sequence length="130" mass="14617">MPRRRATARVGHRDAAMQDAGRGMIAYRLEWLGAVASGLGRMAEEYWKYADMKLGVLFRFKDTWKEGSWLNEAEGYDEVSGTRLKAFIALSLSMDVMETEKQCQIQGKMMGYQRNNKLELVGCGKGIAVG</sequence>
<dbReference type="AlphaFoldDB" id="A0AAQ3KSL5"/>
<reference evidence="1 2" key="1">
    <citation type="submission" date="2023-10" db="EMBL/GenBank/DDBJ databases">
        <title>Chromosome-scale genome assembly provides insights into flower coloration mechanisms of Canna indica.</title>
        <authorList>
            <person name="Li C."/>
        </authorList>
    </citation>
    <scope>NUCLEOTIDE SEQUENCE [LARGE SCALE GENOMIC DNA]</scope>
    <source>
        <tissue evidence="1">Flower</tissue>
    </source>
</reference>
<evidence type="ECO:0000313" key="1">
    <source>
        <dbReference type="EMBL" id="WOL14223.1"/>
    </source>
</evidence>
<gene>
    <name evidence="1" type="ORF">Cni_G23003</name>
</gene>
<dbReference type="EMBL" id="CP136896">
    <property type="protein sequence ID" value="WOL14223.1"/>
    <property type="molecule type" value="Genomic_DNA"/>
</dbReference>
<keyword evidence="2" id="KW-1185">Reference proteome</keyword>
<name>A0AAQ3KSL5_9LILI</name>
<organism evidence="1 2">
    <name type="scientific">Canna indica</name>
    <name type="common">Indian-shot</name>
    <dbReference type="NCBI Taxonomy" id="4628"/>
    <lineage>
        <taxon>Eukaryota</taxon>
        <taxon>Viridiplantae</taxon>
        <taxon>Streptophyta</taxon>
        <taxon>Embryophyta</taxon>
        <taxon>Tracheophyta</taxon>
        <taxon>Spermatophyta</taxon>
        <taxon>Magnoliopsida</taxon>
        <taxon>Liliopsida</taxon>
        <taxon>Zingiberales</taxon>
        <taxon>Cannaceae</taxon>
        <taxon>Canna</taxon>
    </lineage>
</organism>
<dbReference type="Proteomes" id="UP001327560">
    <property type="component" value="Chromosome 7"/>
</dbReference>
<evidence type="ECO:0000313" key="2">
    <source>
        <dbReference type="Proteomes" id="UP001327560"/>
    </source>
</evidence>
<protein>
    <submittedName>
        <fullName evidence="1">Uncharacterized protein</fullName>
    </submittedName>
</protein>